<feature type="transmembrane region" description="Helical" evidence="1">
    <location>
        <begin position="95"/>
        <end position="118"/>
    </location>
</feature>
<feature type="transmembrane region" description="Helical" evidence="1">
    <location>
        <begin position="24"/>
        <end position="42"/>
    </location>
</feature>
<dbReference type="EMBL" id="CP029159">
    <property type="protein sequence ID" value="QKM67889.1"/>
    <property type="molecule type" value="Genomic_DNA"/>
</dbReference>
<proteinExistence type="predicted"/>
<keyword evidence="3" id="KW-1185">Reference proteome</keyword>
<protein>
    <recommendedName>
        <fullName evidence="4">Integral membrane protein</fullName>
    </recommendedName>
</protein>
<reference evidence="2 3" key="1">
    <citation type="journal article" date="2012" name="J. Bacteriol.">
        <title>Draft genome of Streptomyces tsukubaensis NRRL 18488, the producer of the clinically important immunosuppressant tacrolimus (FK506).</title>
        <authorList>
            <person name="Barreiro C."/>
            <person name="Prieto C."/>
            <person name="Sola-Landa A."/>
            <person name="Solera E."/>
            <person name="Martinez-Castro M."/>
            <person name="Perez-Redondo R."/>
            <person name="Garcia-Estrada C."/>
            <person name="Aparicio J.F."/>
            <person name="Fernandez-Martinez L.T."/>
            <person name="Santos-Aberturas J."/>
            <person name="Salehi-Najafabadi Z."/>
            <person name="Rodriguez-Garcia A."/>
            <person name="Tauch A."/>
            <person name="Martin J.F."/>
        </authorList>
    </citation>
    <scope>NUCLEOTIDE SEQUENCE [LARGE SCALE GENOMIC DNA]</scope>
    <source>
        <strain evidence="3">DSM 42081 / NBRC 108919 / NRRL 18488 / 9993</strain>
    </source>
</reference>
<accession>A0A7G3UEX2</accession>
<keyword evidence="1" id="KW-1133">Transmembrane helix</keyword>
<evidence type="ECO:0008006" key="4">
    <source>
        <dbReference type="Google" id="ProtNLM"/>
    </source>
</evidence>
<keyword evidence="1" id="KW-0812">Transmembrane</keyword>
<dbReference type="AlphaFoldDB" id="A0A7G3UEX2"/>
<name>A0A7G3UEX2_STRT9</name>
<evidence type="ECO:0000313" key="3">
    <source>
        <dbReference type="Proteomes" id="UP000005940"/>
    </source>
</evidence>
<dbReference type="Proteomes" id="UP000005940">
    <property type="component" value="Chromosome"/>
</dbReference>
<evidence type="ECO:0000313" key="2">
    <source>
        <dbReference type="EMBL" id="QKM67889.1"/>
    </source>
</evidence>
<gene>
    <name evidence="2" type="ORF">STSU_012610</name>
</gene>
<keyword evidence="1" id="KW-0472">Membrane</keyword>
<sequence>MLCAAWALFTAVRRGTGGRTALAAAILIAPLGWFFWFVRVGYRAGRWDGYFRLQERWGSTFDGGGYFHSKARFLLPAFPLLFPLARALATARPRAAYTVLGAVVLLSSAYGGYLLLVWKYSP</sequence>
<evidence type="ECO:0000256" key="1">
    <source>
        <dbReference type="SAM" id="Phobius"/>
    </source>
</evidence>
<organism evidence="2 3">
    <name type="scientific">Streptomyces tsukubensis (strain DSM 42081 / NBRC 108919 / NRRL 18488 / 9993)</name>
    <dbReference type="NCBI Taxonomy" id="1114943"/>
    <lineage>
        <taxon>Bacteria</taxon>
        <taxon>Bacillati</taxon>
        <taxon>Actinomycetota</taxon>
        <taxon>Actinomycetes</taxon>
        <taxon>Kitasatosporales</taxon>
        <taxon>Streptomycetaceae</taxon>
        <taxon>Streptomyces</taxon>
    </lineage>
</organism>